<organism evidence="1 2">
    <name type="scientific">Yersinia mollaretii (strain ATCC 43969 / DSM 18520 / CIP 103324 / CNY 7263 / WAIP 204)</name>
    <dbReference type="NCBI Taxonomy" id="349967"/>
    <lineage>
        <taxon>Bacteria</taxon>
        <taxon>Pseudomonadati</taxon>
        <taxon>Pseudomonadota</taxon>
        <taxon>Gammaproteobacteria</taxon>
        <taxon>Enterobacterales</taxon>
        <taxon>Yersiniaceae</taxon>
        <taxon>Yersinia</taxon>
    </lineage>
</organism>
<comment type="caution">
    <text evidence="1">The sequence shown here is derived from an EMBL/GenBank/DDBJ whole genome shotgun (WGS) entry which is preliminary data.</text>
</comment>
<reference evidence="1" key="1">
    <citation type="submission" date="2008-12" db="EMBL/GenBank/DDBJ databases">
        <title>Annotation of the Yersinia mollaretii ATCC 43969 genome.</title>
        <authorList>
            <person name="Read T.D."/>
            <person name="Akmal A."/>
            <person name="Bishop-Lilly K."/>
            <person name="Chen P.E."/>
            <person name="Cook C."/>
            <person name="Kiley M.P."/>
            <person name="Lentz S."/>
            <person name="Mateczun A."/>
            <person name="Nagarajan N."/>
            <person name="Nolan N."/>
            <person name="Osborne B.I."/>
            <person name="Pop M."/>
            <person name="Sozhamannan S."/>
            <person name="Stewart A.C."/>
            <person name="Sulakvelidze A."/>
            <person name="Thomason B."/>
            <person name="Willner K."/>
            <person name="Zwick M.E."/>
        </authorList>
    </citation>
    <scope>NUCLEOTIDE SEQUENCE [LARGE SCALE GENOMIC DNA]</scope>
    <source>
        <strain evidence="1">ATCC 43969</strain>
    </source>
</reference>
<proteinExistence type="predicted"/>
<sequence>MIVVQRLRSKEKGKIKTVVLTLKLKAHLSEGTHEVGKRYVR</sequence>
<gene>
    <name evidence="1" type="ORF">ymoll0001_24810</name>
</gene>
<keyword evidence="2" id="KW-1185">Reference proteome</keyword>
<protein>
    <submittedName>
        <fullName evidence="1">Uncharacterized protein</fullName>
    </submittedName>
</protein>
<dbReference type="Proteomes" id="UP000003027">
    <property type="component" value="Unassembled WGS sequence"/>
</dbReference>
<evidence type="ECO:0000313" key="1">
    <source>
        <dbReference type="EMBL" id="EEQ12077.1"/>
    </source>
</evidence>
<name>A0ABM9YDU0_YERMW</name>
<dbReference type="EMBL" id="AALD02000003">
    <property type="protein sequence ID" value="EEQ12077.1"/>
    <property type="molecule type" value="Genomic_DNA"/>
</dbReference>
<accession>A0ABM9YDU0</accession>
<evidence type="ECO:0000313" key="2">
    <source>
        <dbReference type="Proteomes" id="UP000003027"/>
    </source>
</evidence>